<dbReference type="CDD" id="cd16936">
    <property type="entry name" value="HATPase_RsbW-like"/>
    <property type="match status" value="1"/>
</dbReference>
<feature type="transmembrane region" description="Helical" evidence="6">
    <location>
        <begin position="233"/>
        <end position="255"/>
    </location>
</feature>
<feature type="transmembrane region" description="Helical" evidence="6">
    <location>
        <begin position="166"/>
        <end position="186"/>
    </location>
</feature>
<dbReference type="InterPro" id="IPR002528">
    <property type="entry name" value="MATE_fam"/>
</dbReference>
<evidence type="ECO:0000256" key="6">
    <source>
        <dbReference type="SAM" id="Phobius"/>
    </source>
</evidence>
<feature type="domain" description="Histidine kinase/HSP90-like ATPase" evidence="7">
    <location>
        <begin position="464"/>
        <end position="579"/>
    </location>
</feature>
<dbReference type="Gene3D" id="3.30.565.10">
    <property type="entry name" value="Histidine kinase-like ATPase, C-terminal domain"/>
    <property type="match status" value="1"/>
</dbReference>
<dbReference type="Proteomes" id="UP001320544">
    <property type="component" value="Chromosome"/>
</dbReference>
<keyword evidence="4" id="KW-0813">Transport</keyword>
<protein>
    <recommendedName>
        <fullName evidence="3">Probable multidrug resistance protein NorM</fullName>
    </recommendedName>
    <alternativeName>
        <fullName evidence="5">Multidrug-efflux transporter</fullName>
    </alternativeName>
</protein>
<organism evidence="8 9">
    <name type="scientific">Raoultibacter timonensis</name>
    <dbReference type="NCBI Taxonomy" id="1907662"/>
    <lineage>
        <taxon>Bacteria</taxon>
        <taxon>Bacillati</taxon>
        <taxon>Actinomycetota</taxon>
        <taxon>Coriobacteriia</taxon>
        <taxon>Eggerthellales</taxon>
        <taxon>Eggerthellaceae</taxon>
        <taxon>Raoultibacter</taxon>
    </lineage>
</organism>
<evidence type="ECO:0000256" key="5">
    <source>
        <dbReference type="ARBA" id="ARBA00031636"/>
    </source>
</evidence>
<evidence type="ECO:0000256" key="1">
    <source>
        <dbReference type="ARBA" id="ARBA00003408"/>
    </source>
</evidence>
<dbReference type="InterPro" id="IPR050222">
    <property type="entry name" value="MATE_MdtK"/>
</dbReference>
<dbReference type="RefSeq" id="WP_244411735.1">
    <property type="nucleotide sequence ID" value="NZ_AP025564.1"/>
</dbReference>
<feature type="transmembrane region" description="Helical" evidence="6">
    <location>
        <begin position="348"/>
        <end position="371"/>
    </location>
</feature>
<evidence type="ECO:0000313" key="8">
    <source>
        <dbReference type="EMBL" id="BDE95324.1"/>
    </source>
</evidence>
<evidence type="ECO:0000256" key="2">
    <source>
        <dbReference type="ARBA" id="ARBA00010199"/>
    </source>
</evidence>
<feature type="transmembrane region" description="Helical" evidence="6">
    <location>
        <begin position="192"/>
        <end position="212"/>
    </location>
</feature>
<dbReference type="PANTHER" id="PTHR43298:SF2">
    <property type="entry name" value="FMN_FAD EXPORTER YEEO-RELATED"/>
    <property type="match status" value="1"/>
</dbReference>
<dbReference type="Pfam" id="PF01554">
    <property type="entry name" value="MatE"/>
    <property type="match status" value="2"/>
</dbReference>
<feature type="transmembrane region" description="Helical" evidence="6">
    <location>
        <begin position="133"/>
        <end position="154"/>
    </location>
</feature>
<gene>
    <name evidence="8" type="ORF">CE91St30_06570</name>
</gene>
<dbReference type="EMBL" id="AP025564">
    <property type="protein sequence ID" value="BDE95324.1"/>
    <property type="molecule type" value="Genomic_DNA"/>
</dbReference>
<evidence type="ECO:0000256" key="3">
    <source>
        <dbReference type="ARBA" id="ARBA00020268"/>
    </source>
</evidence>
<keyword evidence="6" id="KW-1133">Transmembrane helix</keyword>
<feature type="transmembrane region" description="Helical" evidence="6">
    <location>
        <begin position="310"/>
        <end position="328"/>
    </location>
</feature>
<reference evidence="8 9" key="1">
    <citation type="submission" date="2022-01" db="EMBL/GenBank/DDBJ databases">
        <title>Novel bile acid biosynthetic pathways are enriched in the microbiome of centenarians.</title>
        <authorList>
            <person name="Sato Y."/>
            <person name="Atarashi K."/>
            <person name="Plichta R.D."/>
            <person name="Arai Y."/>
            <person name="Sasajima S."/>
            <person name="Kearney M.S."/>
            <person name="Suda W."/>
            <person name="Takeshita K."/>
            <person name="Sasaki T."/>
            <person name="Okamoto S."/>
            <person name="Skelly N.A."/>
            <person name="Okamura Y."/>
            <person name="Vlamakis H."/>
            <person name="Li Y."/>
            <person name="Tanoue T."/>
            <person name="Takei H."/>
            <person name="Nittono H."/>
            <person name="Narushima S."/>
            <person name="Irie J."/>
            <person name="Itoh H."/>
            <person name="Moriya K."/>
            <person name="Sugiura Y."/>
            <person name="Suematsu M."/>
            <person name="Moritoki N."/>
            <person name="Shibata S."/>
            <person name="Littman R.D."/>
            <person name="Fischbach A.M."/>
            <person name="Uwamino Y."/>
            <person name="Inoue T."/>
            <person name="Honda A."/>
            <person name="Hattori M."/>
            <person name="Murai T."/>
            <person name="Xavier J.R."/>
            <person name="Hirose N."/>
            <person name="Honda K."/>
        </authorList>
    </citation>
    <scope>NUCLEOTIDE SEQUENCE [LARGE SCALE GENOMIC DNA]</scope>
    <source>
        <strain evidence="8 9">CE91-St30</strain>
    </source>
</reference>
<accession>A0ABN6MDJ8</accession>
<feature type="transmembrane region" description="Helical" evidence="6">
    <location>
        <begin position="55"/>
        <end position="78"/>
    </location>
</feature>
<keyword evidence="6" id="KW-0812">Transmembrane</keyword>
<evidence type="ECO:0000259" key="7">
    <source>
        <dbReference type="Pfam" id="PF13581"/>
    </source>
</evidence>
<proteinExistence type="inferred from homology"/>
<feature type="transmembrane region" description="Helical" evidence="6">
    <location>
        <begin position="383"/>
        <end position="401"/>
    </location>
</feature>
<keyword evidence="6" id="KW-0472">Membrane</keyword>
<sequence>MYKRNGALLTGTFWQYLGPSLLSTTSILLGSIVDGIIVGNLIGPDAMSAVNLTQPVVLVVQALFFLFGMGAATAISIARGRREEAQANALFTMGSLCLLAVSIAVAALGTVGIDGVVAVLCSNEALSGLVRSYASTIIVGAPFMLVVPGLVYVIRVDGMPRMSAAVLVVANVVNLVLDLVFIAVFGMGIAGAALATVVGYAAGGCIVLGYFVSKRRTLRFASLGEPRKLLAPIIDGGVAPALNTCLLFAKILLLNRIVLAVAGQGGMEIFAVCNYAISFVSIFVSGAAEAMVPLLGMLFGERDARGMRIVFRRALLFVLIACGVSIAAMELAPELILAAFSITDESRLAVGVVGLRVFGLSLFVMGANLILMYYLQTVRRKSIAVAITVLRGFALVVPAAWLLSTQFGIDGVWWAFVIAEAATLAVAVAACLVVARRSHGALEGVLLTEKPDDRVALFDGSLRATKTDAVGVSMEVIAFARANGLDDAMANTVGLMVEEAVVNIAETNAPCDRGRSASKAADPVGVDVLVRIDPDEIRIAVRDGGVALDALTAPRGSAEEFTGITVMRAMAERVEYARTLGLNDTLVLLSRDRKHAGCVS</sequence>
<dbReference type="PANTHER" id="PTHR43298">
    <property type="entry name" value="MULTIDRUG RESISTANCE PROTEIN NORM-RELATED"/>
    <property type="match status" value="1"/>
</dbReference>
<name>A0ABN6MDJ8_9ACTN</name>
<evidence type="ECO:0000313" key="9">
    <source>
        <dbReference type="Proteomes" id="UP001320544"/>
    </source>
</evidence>
<feature type="transmembrane region" description="Helical" evidence="6">
    <location>
        <begin position="90"/>
        <end position="113"/>
    </location>
</feature>
<dbReference type="InterPro" id="IPR003594">
    <property type="entry name" value="HATPase_dom"/>
</dbReference>
<keyword evidence="9" id="KW-1185">Reference proteome</keyword>
<feature type="transmembrane region" description="Helical" evidence="6">
    <location>
        <begin position="413"/>
        <end position="435"/>
    </location>
</feature>
<comment type="function">
    <text evidence="1">Multidrug efflux pump.</text>
</comment>
<dbReference type="Pfam" id="PF13581">
    <property type="entry name" value="HATPase_c_2"/>
    <property type="match status" value="1"/>
</dbReference>
<evidence type="ECO:0000256" key="4">
    <source>
        <dbReference type="ARBA" id="ARBA00022448"/>
    </source>
</evidence>
<feature type="transmembrane region" description="Helical" evidence="6">
    <location>
        <begin position="21"/>
        <end position="43"/>
    </location>
</feature>
<comment type="similarity">
    <text evidence="2">Belongs to the multi antimicrobial extrusion (MATE) (TC 2.A.66.1) family.</text>
</comment>
<dbReference type="InterPro" id="IPR036890">
    <property type="entry name" value="HATPase_C_sf"/>
</dbReference>
<feature type="transmembrane region" description="Helical" evidence="6">
    <location>
        <begin position="275"/>
        <end position="298"/>
    </location>
</feature>